<dbReference type="InterPro" id="IPR025266">
    <property type="entry name" value="TerB_N"/>
</dbReference>
<dbReference type="InterPro" id="IPR028932">
    <property type="entry name" value="TerB-C"/>
</dbReference>
<feature type="domain" description="TerB-C" evidence="3">
    <location>
        <begin position="661"/>
        <end position="779"/>
    </location>
</feature>
<feature type="transmembrane region" description="Helical" evidence="1">
    <location>
        <begin position="7"/>
        <end position="25"/>
    </location>
</feature>
<dbReference type="EMBL" id="CPYD01000006">
    <property type="protein sequence ID" value="CNE60329.1"/>
    <property type="molecule type" value="Genomic_DNA"/>
</dbReference>
<proteinExistence type="predicted"/>
<dbReference type="Proteomes" id="UP001167864">
    <property type="component" value="Unassembled WGS sequence"/>
</dbReference>
<evidence type="ECO:0000313" key="6">
    <source>
        <dbReference type="Proteomes" id="UP000040578"/>
    </source>
</evidence>
<evidence type="ECO:0000313" key="7">
    <source>
        <dbReference type="Proteomes" id="UP001167864"/>
    </source>
</evidence>
<feature type="domain" description="TerB N-terminal" evidence="2">
    <location>
        <begin position="122"/>
        <end position="325"/>
    </location>
</feature>
<evidence type="ECO:0000313" key="5">
    <source>
        <dbReference type="EMBL" id="MDN0087422.1"/>
    </source>
</evidence>
<keyword evidence="1" id="KW-1133">Transmembrane helix</keyword>
<gene>
    <name evidence="4" type="ORF">ERS137967_02026</name>
    <name evidence="5" type="ORF">QVN42_08445</name>
</gene>
<dbReference type="Gene3D" id="1.10.3680.10">
    <property type="entry name" value="TerB-like"/>
    <property type="match status" value="1"/>
</dbReference>
<dbReference type="CDD" id="cd07176">
    <property type="entry name" value="terB"/>
    <property type="match status" value="1"/>
</dbReference>
<dbReference type="Pfam" id="PF15615">
    <property type="entry name" value="TerB_C"/>
    <property type="match status" value="1"/>
</dbReference>
<dbReference type="AlphaFoldDB" id="A0AAW7K1T0"/>
<keyword evidence="1" id="KW-0812">Transmembrane</keyword>
<feature type="transmembrane region" description="Helical" evidence="1">
    <location>
        <begin position="31"/>
        <end position="47"/>
    </location>
</feature>
<dbReference type="EMBL" id="JAUEHU010000006">
    <property type="protein sequence ID" value="MDN0087422.1"/>
    <property type="molecule type" value="Genomic_DNA"/>
</dbReference>
<keyword evidence="6" id="KW-1185">Reference proteome</keyword>
<keyword evidence="1" id="KW-0472">Membrane</keyword>
<name>A0AAW7K1T0_9GAMM</name>
<evidence type="ECO:0000313" key="4">
    <source>
        <dbReference type="EMBL" id="CNE60329.1"/>
    </source>
</evidence>
<dbReference type="Pfam" id="PF13208">
    <property type="entry name" value="TerB_N"/>
    <property type="match status" value="1"/>
</dbReference>
<dbReference type="SUPFAM" id="SSF158682">
    <property type="entry name" value="TerB-like"/>
    <property type="match status" value="1"/>
</dbReference>
<dbReference type="RefSeq" id="WP_049598355.1">
    <property type="nucleotide sequence ID" value="NZ_CPYD01000006.1"/>
</dbReference>
<evidence type="ECO:0000256" key="1">
    <source>
        <dbReference type="SAM" id="Phobius"/>
    </source>
</evidence>
<reference evidence="5" key="2">
    <citation type="submission" date="2023-06" db="EMBL/GenBank/DDBJ databases">
        <authorList>
            <person name="Polev D.E."/>
            <person name="Saitova A.T."/>
            <person name="Bogumilchik E.A."/>
            <person name="Kokorina G.I."/>
            <person name="Voskresenskaia E.A."/>
        </authorList>
    </citation>
    <scope>NUCLEOTIDE SEQUENCE</scope>
    <source>
        <strain evidence="5">2145 StPb PI</strain>
    </source>
</reference>
<sequence length="781" mass="87333">MTKIKSARTGWVILLMILLALLSLLPKETSIAFGAALLCLFFFWHYLKAAKRVSKPKLELATETSPLLSDIPSDERDISAELPLQSDDEFYIFRLADELNKQNYQASVLPQGSLSRASWLSPGELAVVAGINLPDGMIYIGNKLKSNRSGAEPAFINPTLKVAAEHVDISLPLTDERPNYSMISPEARRAYLQWLAAGRQAPEAYIGYVFLFFYGLEHRLLIDANVDAAAKNEQPALKAEIIRLLGIYGEHREFERCARNLLVYLTPLDPTEKTYLSSPPPIGSYGTDLPLGLRIGLGQLAVDQHPLPADWAVAWALSDPNLPHNIAATRNFSVFSQLFQQRYRQYFPQGLILPMNKTKLQICYRSASTGLMDQQFTRRIHDLPDVVVAKDSRDKLRLILEDCYTELAGYSQFIALNPDKINDLEAILLLPMTLWPEELKQELDNIKERVGYGLLLMTYSELFTRLNSPGEVTRNKVMALVRALEKIQLGVEPDILSDNITPSAQDTIALFPITVLATESETLPAYRVTVVTLDLACAAVMVDGGISEPELMMLSQHVDAWGHISPGQRMRLKAYLQPGIKKTSTLGALRKKMEPLSVTTRRAIAAFLAHLIQADGKVTPQEVKFLERVYVRLSLDSKLVYTDLHQSPPVSVAQTTAKMINDNARVAQLQQESRDLYKVLSTMFPATVVQKSKPIQPMTTWVKPVEIFGLDADHSALLRLLISRLLWSRDELIDIAEDMALSLDEALSTLNEKTHTVFNLPLTEGNRPVKINRTILRSLAA</sequence>
<comment type="caution">
    <text evidence="5">The sequence shown here is derived from an EMBL/GenBank/DDBJ whole genome shotgun (WGS) entry which is preliminary data.</text>
</comment>
<dbReference type="InterPro" id="IPR029024">
    <property type="entry name" value="TerB-like"/>
</dbReference>
<evidence type="ECO:0000259" key="2">
    <source>
        <dbReference type="Pfam" id="PF13208"/>
    </source>
</evidence>
<reference evidence="4 6" key="1">
    <citation type="submission" date="2015-03" db="EMBL/GenBank/DDBJ databases">
        <authorList>
            <consortium name="Pathogen Informatics"/>
            <person name="Murphy D."/>
        </authorList>
    </citation>
    <scope>NUCLEOTIDE SEQUENCE [LARGE SCALE GENOMIC DNA]</scope>
    <source>
        <strain evidence="4">Type strain: CIP110231</strain>
        <strain evidence="6">type strain: CIP110231</strain>
    </source>
</reference>
<protein>
    <submittedName>
        <fullName evidence="5">TerB N-terminal domain-containing protein</fullName>
    </submittedName>
</protein>
<organism evidence="5 7">
    <name type="scientific">Yersinia nurmii</name>
    <dbReference type="NCBI Taxonomy" id="685706"/>
    <lineage>
        <taxon>Bacteria</taxon>
        <taxon>Pseudomonadati</taxon>
        <taxon>Pseudomonadota</taxon>
        <taxon>Gammaproteobacteria</taxon>
        <taxon>Enterobacterales</taxon>
        <taxon>Yersiniaceae</taxon>
        <taxon>Yersinia</taxon>
    </lineage>
</organism>
<accession>A0AAW7K1T0</accession>
<dbReference type="Proteomes" id="UP000040578">
    <property type="component" value="Unassembled WGS sequence"/>
</dbReference>
<evidence type="ECO:0000259" key="3">
    <source>
        <dbReference type="Pfam" id="PF15615"/>
    </source>
</evidence>